<evidence type="ECO:0000313" key="1">
    <source>
        <dbReference type="EMBL" id="RAU18585.1"/>
    </source>
</evidence>
<evidence type="ECO:0008006" key="3">
    <source>
        <dbReference type="Google" id="ProtNLM"/>
    </source>
</evidence>
<comment type="caution">
    <text evidence="1">The sequence shown here is derived from an EMBL/GenBank/DDBJ whole genome shotgun (WGS) entry which is preliminary data.</text>
</comment>
<sequence>MLLRWQNDDQYFTIRVYHDLMGDLILTQSWGDCSSDDSEFTHTLLSSFEEAETIVAKWRLILLRRGFYELPSETS</sequence>
<gene>
    <name evidence="1" type="ORF">DN062_07380</name>
</gene>
<protein>
    <recommendedName>
        <fullName evidence="3">WGR domain-containing protein</fullName>
    </recommendedName>
</protein>
<organism evidence="1 2">
    <name type="scientific">Nitrincola tibetensis</name>
    <dbReference type="NCBI Taxonomy" id="2219697"/>
    <lineage>
        <taxon>Bacteria</taxon>
        <taxon>Pseudomonadati</taxon>
        <taxon>Pseudomonadota</taxon>
        <taxon>Gammaproteobacteria</taxon>
        <taxon>Oceanospirillales</taxon>
        <taxon>Oceanospirillaceae</taxon>
        <taxon>Nitrincola</taxon>
    </lineage>
</organism>
<keyword evidence="2" id="KW-1185">Reference proteome</keyword>
<dbReference type="Proteomes" id="UP000250744">
    <property type="component" value="Unassembled WGS sequence"/>
</dbReference>
<reference evidence="1 2" key="1">
    <citation type="submission" date="2018-06" db="EMBL/GenBank/DDBJ databases">
        <title>Nitrincola tibetense sp. nov., isolated from Lake XuguoCo on Tibetan Plateau.</title>
        <authorList>
            <person name="Xing P."/>
        </authorList>
    </citation>
    <scope>NUCLEOTIDE SEQUENCE [LARGE SCALE GENOMIC DNA]</scope>
    <source>
        <strain evidence="2">xg18</strain>
    </source>
</reference>
<dbReference type="RefSeq" id="WP_112158690.1">
    <property type="nucleotide sequence ID" value="NZ_QKRX01000004.1"/>
</dbReference>
<accession>A0A364NNX2</accession>
<name>A0A364NNX2_9GAMM</name>
<dbReference type="AlphaFoldDB" id="A0A364NNX2"/>
<evidence type="ECO:0000313" key="2">
    <source>
        <dbReference type="Proteomes" id="UP000250744"/>
    </source>
</evidence>
<dbReference type="EMBL" id="QKRX01000004">
    <property type="protein sequence ID" value="RAU18585.1"/>
    <property type="molecule type" value="Genomic_DNA"/>
</dbReference>
<proteinExistence type="predicted"/>
<dbReference type="OrthoDB" id="6166956at2"/>